<keyword evidence="5" id="KW-1185">Reference proteome</keyword>
<dbReference type="EMBL" id="CP117167">
    <property type="protein sequence ID" value="WCT11056.1"/>
    <property type="molecule type" value="Genomic_DNA"/>
</dbReference>
<protein>
    <submittedName>
        <fullName evidence="4">DUF4062 domain-containing protein</fullName>
    </submittedName>
</protein>
<name>A0ABY7T3V3_9SPHI</name>
<accession>A0ABY7T3V3</accession>
<evidence type="ECO:0000259" key="3">
    <source>
        <dbReference type="Pfam" id="PF13271"/>
    </source>
</evidence>
<evidence type="ECO:0000313" key="5">
    <source>
        <dbReference type="Proteomes" id="UP001216139"/>
    </source>
</evidence>
<feature type="domain" description="DUF4062" evidence="3">
    <location>
        <begin position="10"/>
        <end position="103"/>
    </location>
</feature>
<feature type="region of interest" description="Disordered" evidence="2">
    <location>
        <begin position="539"/>
        <end position="567"/>
    </location>
</feature>
<dbReference type="Pfam" id="PF13271">
    <property type="entry name" value="DUF4062"/>
    <property type="match status" value="1"/>
</dbReference>
<gene>
    <name evidence="4" type="ORF">PQO05_20160</name>
</gene>
<feature type="compositionally biased region" description="Basic and acidic residues" evidence="2">
    <location>
        <begin position="553"/>
        <end position="567"/>
    </location>
</feature>
<dbReference type="Proteomes" id="UP001216139">
    <property type="component" value="Chromosome"/>
</dbReference>
<dbReference type="RefSeq" id="WP_273629245.1">
    <property type="nucleotide sequence ID" value="NZ_CP117167.1"/>
</dbReference>
<dbReference type="InterPro" id="IPR025139">
    <property type="entry name" value="DUF4062"/>
</dbReference>
<keyword evidence="1" id="KW-0175">Coiled coil</keyword>
<evidence type="ECO:0000256" key="2">
    <source>
        <dbReference type="SAM" id="MobiDB-lite"/>
    </source>
</evidence>
<organism evidence="4 5">
    <name type="scientific">Mucilaginibacter jinjuensis</name>
    <dbReference type="NCBI Taxonomy" id="1176721"/>
    <lineage>
        <taxon>Bacteria</taxon>
        <taxon>Pseudomonadati</taxon>
        <taxon>Bacteroidota</taxon>
        <taxon>Sphingobacteriia</taxon>
        <taxon>Sphingobacteriales</taxon>
        <taxon>Sphingobacteriaceae</taxon>
        <taxon>Mucilaginibacter</taxon>
    </lineage>
</organism>
<proteinExistence type="predicted"/>
<evidence type="ECO:0000256" key="1">
    <source>
        <dbReference type="SAM" id="Coils"/>
    </source>
</evidence>
<evidence type="ECO:0000313" key="4">
    <source>
        <dbReference type="EMBL" id="WCT11056.1"/>
    </source>
</evidence>
<reference evidence="4 5" key="1">
    <citation type="submission" date="2023-02" db="EMBL/GenBank/DDBJ databases">
        <title>Genome sequence of Mucilaginibacter jinjuensis strain KACC 16571.</title>
        <authorList>
            <person name="Kim S."/>
            <person name="Heo J."/>
            <person name="Kwon S.-W."/>
        </authorList>
    </citation>
    <scope>NUCLEOTIDE SEQUENCE [LARGE SCALE GENOMIC DNA]</scope>
    <source>
        <strain evidence="4 5">KACC 16571</strain>
    </source>
</reference>
<feature type="coiled-coil region" evidence="1">
    <location>
        <begin position="232"/>
        <end position="266"/>
    </location>
</feature>
<sequence length="567" mass="61187">MSTSEYKFPIFISSPEYNLIDLRAELSNFLGDLGYNPILSSSEGFPDYTPEFEPWESCLTVLDSSFITLLIIDNRYGTPLEWKAFSEIISDKISPTHGEYRFAHHKKKRILVFIRKGLLEYYQIYREAIKKAKGDENLAKRRLGKILPKTLDYRTLEFINEVKTRSPIPWIIEFKNVVDIKKEVQKKLLNELADVFLFKQRNLEAVLRAFEITMQELPEDKRSETLLKIGVTADLLERIDSLTEKKRELELSYTKIENDLKKLKTNSSKGTLEFTSKIVTDQYYKVNDSLNLEKETLYENILTRPKLGLDGTSSVLGSDKITGLTGLSRSVLGLDGTSSVLGSDKITGLTGLSRSVLGLDGTSSVLGSDKITGLTGLSRSVLGLDGTSSVLGSDKITGLTGLSRSVLGLDGTSSVLGSDKITGLTGLSRSVLGLDGTSSVLGSDKITGLTGLSRSVLGLDGTSSVLGSDKITGLTGLSRSVLGLDGTSSVLGSDKITGLTGLSRSVLGLDGTSSVLGSDKITGLTGLSRSVLGLDGTSSVLGSDKITGLGKSKSSDEKANDPEKSKS</sequence>